<dbReference type="InterPro" id="IPR053848">
    <property type="entry name" value="IMS_HHH_1"/>
</dbReference>
<dbReference type="InterPro" id="IPR050116">
    <property type="entry name" value="DNA_polymerase-Y"/>
</dbReference>
<comment type="subunit">
    <text evidence="15">Monomer.</text>
</comment>
<evidence type="ECO:0000256" key="5">
    <source>
        <dbReference type="ARBA" id="ARBA00022679"/>
    </source>
</evidence>
<sequence length="414" mass="47009">MAHDRAILHSDLNSFYASVETMLNPTLRDKAIAVCGSTEDRHGIVLAKSEKAKKAGIKTGMVNWEARQKCPGLIMVPPQYEQYLKYSKLTREIYQRYTDQVEPYGMDECWLDVTGSLGVCGSALSIAEEIRRTTREELGLTVSIGVSYNKIFAKLGSDMKKPDAITVINRDDFQEKVWPLPVSDLFYVGRATDKKLSRYGIKTIGELARAQRDFLKSTLGKNGEMLWFFANGDDQSRVMKNDFHSPVKSIGHGTTCISDLETNDEVWKVMLHLTQDISHRLRVHDMKTNGVQITVKDNTLSYRQYQMQLPMATQSPMEIASAARYLFENNYDWHTFVRAVTVRAINLEPKFMPQQLMLFDDAARRARLEKLDDTIEIIRGRFGKWSIYSASLLGSMKASGDSSHEVIMPGIMYA</sequence>
<dbReference type="PANTHER" id="PTHR11076">
    <property type="entry name" value="DNA REPAIR POLYMERASE UMUC / TRANSFERASE FAMILY MEMBER"/>
    <property type="match status" value="1"/>
</dbReference>
<dbReference type="CDD" id="cd03586">
    <property type="entry name" value="PolY_Pol_IV_kappa"/>
    <property type="match status" value="1"/>
</dbReference>
<keyword evidence="7 15" id="KW-0235">DNA replication</keyword>
<proteinExistence type="inferred from homology"/>
<gene>
    <name evidence="15" type="primary">dinB</name>
    <name evidence="17" type="ORF">SAMN02745168_1773</name>
</gene>
<dbReference type="Pfam" id="PF21999">
    <property type="entry name" value="IMS_HHH_1"/>
    <property type="match status" value="1"/>
</dbReference>
<dbReference type="Pfam" id="PF11799">
    <property type="entry name" value="IMS_C"/>
    <property type="match status" value="1"/>
</dbReference>
<dbReference type="OrthoDB" id="9808813at2"/>
<dbReference type="Pfam" id="PF00817">
    <property type="entry name" value="IMS"/>
    <property type="match status" value="1"/>
</dbReference>
<keyword evidence="11 15" id="KW-0239">DNA-directed DNA polymerase</keyword>
<dbReference type="Gene3D" id="3.30.1490.100">
    <property type="entry name" value="DNA polymerase, Y-family, little finger domain"/>
    <property type="match status" value="1"/>
</dbReference>
<evidence type="ECO:0000256" key="3">
    <source>
        <dbReference type="ARBA" id="ARBA00022457"/>
    </source>
</evidence>
<dbReference type="GO" id="GO:0003684">
    <property type="term" value="F:damaged DNA binding"/>
    <property type="evidence" value="ECO:0007669"/>
    <property type="project" value="InterPro"/>
</dbReference>
<keyword evidence="8 15" id="KW-0479">Metal-binding</keyword>
<keyword evidence="6 15" id="KW-0548">Nucleotidyltransferase</keyword>
<evidence type="ECO:0000313" key="17">
    <source>
        <dbReference type="EMBL" id="SMC60836.1"/>
    </source>
</evidence>
<keyword evidence="18" id="KW-1185">Reference proteome</keyword>
<dbReference type="GO" id="GO:0000287">
    <property type="term" value="F:magnesium ion binding"/>
    <property type="evidence" value="ECO:0007669"/>
    <property type="project" value="UniProtKB-UniRule"/>
</dbReference>
<accession>A0A1W2AJI6</accession>
<evidence type="ECO:0000256" key="10">
    <source>
        <dbReference type="ARBA" id="ARBA00022842"/>
    </source>
</evidence>
<evidence type="ECO:0000256" key="12">
    <source>
        <dbReference type="ARBA" id="ARBA00023125"/>
    </source>
</evidence>
<dbReference type="PROSITE" id="PS50173">
    <property type="entry name" value="UMUC"/>
    <property type="match status" value="1"/>
</dbReference>
<dbReference type="GO" id="GO:0006261">
    <property type="term" value="P:DNA-templated DNA replication"/>
    <property type="evidence" value="ECO:0007669"/>
    <property type="project" value="UniProtKB-UniRule"/>
</dbReference>
<comment type="catalytic activity">
    <reaction evidence="14 15">
        <text>DNA(n) + a 2'-deoxyribonucleoside 5'-triphosphate = DNA(n+1) + diphosphate</text>
        <dbReference type="Rhea" id="RHEA:22508"/>
        <dbReference type="Rhea" id="RHEA-COMP:17339"/>
        <dbReference type="Rhea" id="RHEA-COMP:17340"/>
        <dbReference type="ChEBI" id="CHEBI:33019"/>
        <dbReference type="ChEBI" id="CHEBI:61560"/>
        <dbReference type="ChEBI" id="CHEBI:173112"/>
        <dbReference type="EC" id="2.7.7.7"/>
    </reaction>
</comment>
<dbReference type="RefSeq" id="WP_084234464.1">
    <property type="nucleotide sequence ID" value="NZ_FWXW01000004.1"/>
</dbReference>
<dbReference type="EMBL" id="FWXW01000004">
    <property type="protein sequence ID" value="SMC60836.1"/>
    <property type="molecule type" value="Genomic_DNA"/>
</dbReference>
<feature type="active site" evidence="15">
    <location>
        <position position="108"/>
    </location>
</feature>
<dbReference type="InterPro" id="IPR017961">
    <property type="entry name" value="DNA_pol_Y-fam_little_finger"/>
</dbReference>
<dbReference type="SUPFAM" id="SSF100879">
    <property type="entry name" value="Lesion bypass DNA polymerase (Y-family), little finger domain"/>
    <property type="match status" value="1"/>
</dbReference>
<dbReference type="GO" id="GO:0006281">
    <property type="term" value="P:DNA repair"/>
    <property type="evidence" value="ECO:0007669"/>
    <property type="project" value="UniProtKB-UniRule"/>
</dbReference>
<dbReference type="NCBIfam" id="NF002677">
    <property type="entry name" value="PRK02406.1"/>
    <property type="match status" value="1"/>
</dbReference>
<keyword evidence="9 15" id="KW-0227">DNA damage</keyword>
<reference evidence="17 18" key="1">
    <citation type="submission" date="2017-04" db="EMBL/GenBank/DDBJ databases">
        <authorList>
            <person name="Afonso C.L."/>
            <person name="Miller P.J."/>
            <person name="Scott M.A."/>
            <person name="Spackman E."/>
            <person name="Goraichik I."/>
            <person name="Dimitrov K.M."/>
            <person name="Suarez D.L."/>
            <person name="Swayne D.E."/>
        </authorList>
    </citation>
    <scope>NUCLEOTIDE SEQUENCE [LARGE SCALE GENOMIC DNA]</scope>
    <source>
        <strain evidence="17 18">DSM 12816</strain>
    </source>
</reference>
<dbReference type="PANTHER" id="PTHR11076:SF35">
    <property type="entry name" value="DNA REPAIR PROTEIN HOMOLOG YOBH"/>
    <property type="match status" value="1"/>
</dbReference>
<feature type="binding site" evidence="15">
    <location>
        <position position="11"/>
    </location>
    <ligand>
        <name>Mg(2+)</name>
        <dbReference type="ChEBI" id="CHEBI:18420"/>
    </ligand>
</feature>
<evidence type="ECO:0000256" key="1">
    <source>
        <dbReference type="ARBA" id="ARBA00004496"/>
    </source>
</evidence>
<dbReference type="GO" id="GO:0003887">
    <property type="term" value="F:DNA-directed DNA polymerase activity"/>
    <property type="evidence" value="ECO:0007669"/>
    <property type="project" value="UniProtKB-UniRule"/>
</dbReference>
<evidence type="ECO:0000256" key="15">
    <source>
        <dbReference type="HAMAP-Rule" id="MF_01113"/>
    </source>
</evidence>
<dbReference type="InterPro" id="IPR022880">
    <property type="entry name" value="DNApol_IV"/>
</dbReference>
<evidence type="ECO:0000256" key="7">
    <source>
        <dbReference type="ARBA" id="ARBA00022705"/>
    </source>
</evidence>
<evidence type="ECO:0000256" key="8">
    <source>
        <dbReference type="ARBA" id="ARBA00022723"/>
    </source>
</evidence>
<evidence type="ECO:0000256" key="4">
    <source>
        <dbReference type="ARBA" id="ARBA00022490"/>
    </source>
</evidence>
<protein>
    <recommendedName>
        <fullName evidence="15">DNA polymerase IV</fullName>
        <shortName evidence="15">Pol IV</shortName>
        <ecNumber evidence="15">2.7.7.7</ecNumber>
    </recommendedName>
</protein>
<dbReference type="InterPro" id="IPR036775">
    <property type="entry name" value="DNA_pol_Y-fam_lit_finger_sf"/>
</dbReference>
<feature type="binding site" evidence="15">
    <location>
        <position position="107"/>
    </location>
    <ligand>
        <name>Mg(2+)</name>
        <dbReference type="ChEBI" id="CHEBI:18420"/>
    </ligand>
</feature>
<comment type="subcellular location">
    <subcellularLocation>
        <location evidence="1 15">Cytoplasm</location>
    </subcellularLocation>
</comment>
<name>A0A1W2AJI6_9FIRM</name>
<keyword evidence="10 15" id="KW-0460">Magnesium</keyword>
<dbReference type="InterPro" id="IPR043128">
    <property type="entry name" value="Rev_trsase/Diguanyl_cyclase"/>
</dbReference>
<evidence type="ECO:0000256" key="14">
    <source>
        <dbReference type="ARBA" id="ARBA00049244"/>
    </source>
</evidence>
<dbReference type="SUPFAM" id="SSF56672">
    <property type="entry name" value="DNA/RNA polymerases"/>
    <property type="match status" value="1"/>
</dbReference>
<dbReference type="Gene3D" id="3.40.1170.60">
    <property type="match status" value="1"/>
</dbReference>
<evidence type="ECO:0000313" key="18">
    <source>
        <dbReference type="Proteomes" id="UP000192790"/>
    </source>
</evidence>
<dbReference type="GO" id="GO:0009432">
    <property type="term" value="P:SOS response"/>
    <property type="evidence" value="ECO:0007669"/>
    <property type="project" value="TreeGrafter"/>
</dbReference>
<dbReference type="GO" id="GO:0005829">
    <property type="term" value="C:cytosol"/>
    <property type="evidence" value="ECO:0007669"/>
    <property type="project" value="TreeGrafter"/>
</dbReference>
<dbReference type="STRING" id="1122930.SAMN02745168_1773"/>
<keyword evidence="5 15" id="KW-0808">Transferase</keyword>
<keyword evidence="4 15" id="KW-0963">Cytoplasm</keyword>
<dbReference type="Gene3D" id="3.30.70.270">
    <property type="match status" value="1"/>
</dbReference>
<feature type="site" description="Substrate discrimination" evidence="15">
    <location>
        <position position="16"/>
    </location>
</feature>
<evidence type="ECO:0000256" key="9">
    <source>
        <dbReference type="ARBA" id="ARBA00022763"/>
    </source>
</evidence>
<dbReference type="HAMAP" id="MF_01113">
    <property type="entry name" value="DNApol_IV"/>
    <property type="match status" value="1"/>
</dbReference>
<dbReference type="Gene3D" id="1.10.150.20">
    <property type="entry name" value="5' to 3' exonuclease, C-terminal subdomain"/>
    <property type="match status" value="1"/>
</dbReference>
<evidence type="ECO:0000259" key="16">
    <source>
        <dbReference type="PROSITE" id="PS50173"/>
    </source>
</evidence>
<organism evidence="17 18">
    <name type="scientific">Papillibacter cinnamivorans DSM 12816</name>
    <dbReference type="NCBI Taxonomy" id="1122930"/>
    <lineage>
        <taxon>Bacteria</taxon>
        <taxon>Bacillati</taxon>
        <taxon>Bacillota</taxon>
        <taxon>Clostridia</taxon>
        <taxon>Eubacteriales</taxon>
        <taxon>Oscillospiraceae</taxon>
        <taxon>Papillibacter</taxon>
    </lineage>
</organism>
<dbReference type="AlphaFoldDB" id="A0A1W2AJI6"/>
<keyword evidence="3 15" id="KW-0515">Mutator protein</keyword>
<comment type="similarity">
    <text evidence="2 15">Belongs to the DNA polymerase type-Y family.</text>
</comment>
<dbReference type="EC" id="2.7.7.7" evidence="15"/>
<comment type="cofactor">
    <cofactor evidence="15">
        <name>Mg(2+)</name>
        <dbReference type="ChEBI" id="CHEBI:18420"/>
    </cofactor>
    <text evidence="15">Binds 2 magnesium ions per subunit.</text>
</comment>
<evidence type="ECO:0000256" key="6">
    <source>
        <dbReference type="ARBA" id="ARBA00022695"/>
    </source>
</evidence>
<comment type="function">
    <text evidence="15">Poorly processive, error-prone DNA polymerase involved in untargeted mutagenesis. Copies undamaged DNA at stalled replication forks, which arise in vivo from mismatched or misaligned primer ends. These misaligned primers can be extended by PolIV. Exhibits no 3'-5' exonuclease (proofreading) activity. May be involved in translesional synthesis, in conjunction with the beta clamp from PolIII.</text>
</comment>
<dbReference type="InterPro" id="IPR043502">
    <property type="entry name" value="DNA/RNA_pol_sf"/>
</dbReference>
<keyword evidence="12 15" id="KW-0238">DNA-binding</keyword>
<feature type="domain" description="UmuC" evidence="16">
    <location>
        <begin position="7"/>
        <end position="189"/>
    </location>
</feature>
<evidence type="ECO:0000256" key="2">
    <source>
        <dbReference type="ARBA" id="ARBA00010945"/>
    </source>
</evidence>
<dbReference type="InterPro" id="IPR001126">
    <property type="entry name" value="UmuC"/>
</dbReference>
<dbReference type="Proteomes" id="UP000192790">
    <property type="component" value="Unassembled WGS sequence"/>
</dbReference>
<evidence type="ECO:0000256" key="11">
    <source>
        <dbReference type="ARBA" id="ARBA00022932"/>
    </source>
</evidence>
<evidence type="ECO:0000256" key="13">
    <source>
        <dbReference type="ARBA" id="ARBA00023204"/>
    </source>
</evidence>
<dbReference type="GO" id="GO:0042276">
    <property type="term" value="P:error-prone translesion synthesis"/>
    <property type="evidence" value="ECO:0007669"/>
    <property type="project" value="TreeGrafter"/>
</dbReference>
<keyword evidence="13 15" id="KW-0234">DNA repair</keyword>